<evidence type="ECO:0000256" key="4">
    <source>
        <dbReference type="ARBA" id="ARBA00023004"/>
    </source>
</evidence>
<keyword evidence="3" id="KW-0560">Oxidoreductase</keyword>
<name>A0A5C4SZ43_9BACL</name>
<evidence type="ECO:0000313" key="6">
    <source>
        <dbReference type="EMBL" id="TNJ62041.1"/>
    </source>
</evidence>
<evidence type="ECO:0000256" key="1">
    <source>
        <dbReference type="ARBA" id="ARBA00022485"/>
    </source>
</evidence>
<proteinExistence type="predicted"/>
<dbReference type="Proteomes" id="UP000307943">
    <property type="component" value="Unassembled WGS sequence"/>
</dbReference>
<dbReference type="GO" id="GO:0016491">
    <property type="term" value="F:oxidoreductase activity"/>
    <property type="evidence" value="ECO:0007669"/>
    <property type="project" value="UniProtKB-KW"/>
</dbReference>
<dbReference type="AlphaFoldDB" id="A0A5C4SZ43"/>
<protein>
    <submittedName>
        <fullName evidence="6">FAD-dependent oxidoreductase</fullName>
    </submittedName>
</protein>
<evidence type="ECO:0000313" key="7">
    <source>
        <dbReference type="Proteomes" id="UP000307943"/>
    </source>
</evidence>
<dbReference type="GO" id="GO:0046872">
    <property type="term" value="F:metal ion binding"/>
    <property type="evidence" value="ECO:0007669"/>
    <property type="project" value="UniProtKB-KW"/>
</dbReference>
<dbReference type="InterPro" id="IPR039650">
    <property type="entry name" value="HdrA-like"/>
</dbReference>
<gene>
    <name evidence="6" type="ORF">FE784_32920</name>
</gene>
<reference evidence="6 7" key="1">
    <citation type="submission" date="2019-05" db="EMBL/GenBank/DDBJ databases">
        <title>We sequenced the genome of Paenibacillus hemerocallicola KCTC 33185 for further insight into its adaptation and study the phylogeny of Paenibacillus.</title>
        <authorList>
            <person name="Narsing Rao M.P."/>
        </authorList>
    </citation>
    <scope>NUCLEOTIDE SEQUENCE [LARGE SCALE GENOMIC DNA]</scope>
    <source>
        <strain evidence="6 7">KCTC 33185</strain>
    </source>
</reference>
<dbReference type="EMBL" id="VDCQ01000067">
    <property type="protein sequence ID" value="TNJ62041.1"/>
    <property type="molecule type" value="Genomic_DNA"/>
</dbReference>
<keyword evidence="5" id="KW-0411">Iron-sulfur</keyword>
<keyword evidence="4" id="KW-0408">Iron</keyword>
<evidence type="ECO:0000256" key="3">
    <source>
        <dbReference type="ARBA" id="ARBA00023002"/>
    </source>
</evidence>
<dbReference type="GO" id="GO:0051539">
    <property type="term" value="F:4 iron, 4 sulfur cluster binding"/>
    <property type="evidence" value="ECO:0007669"/>
    <property type="project" value="UniProtKB-KW"/>
</dbReference>
<sequence>MEQTVNRIRLKTQLLIAGGGVAGVAAALAAARNGAKVVLCQDRPVLGGNASSEIRMHVSGSSPRGSELRTEGRETGILEEIMLECAVRNPQRSPAMLDLILYDKCRAEPNLTLMLNTTVTGVRMSGNRIVAAYASRESTEERFGIEADWFADCTGDGRLGYEAGALFTTGREAAGEYGETAAQTERDDYRLGSSLLFMARDMGRPMPFVAPSWARTFSEEDLKFRSHSSWEYGYWWIEFGGMLDTIKDNETIRDELLGIMLGVWDHIKNSGHHPGSANWALDWFGFLPGKRESRRFVGKHVLTQTDLEEAVDFQDVIAYGGWSMDTHPPSGIEAVDAKPCNQPYTPYMYGIPLRSLVSANIANLMFAGRNMSATHIAFSSTRVMATCSVMGEGLGTFAATAIELGKTLEEAWRDERVVREAQQRLLRQGAYLPGRLLTDRNLADEAKISASSEQELGAVAQVVDRHSRAVSGPRGVRSELTAPGTHRWMSEPADKEPWLELCWEQPVSLRRITLVLDTGLHRYLSLTQQDAFHARMVWGPQPETLKEFRLLAETIGQFREVVHIRDNYRRQLEIGTQLDEVSRLRLAVIATNGLDHARLVEIRCE</sequence>
<evidence type="ECO:0000256" key="2">
    <source>
        <dbReference type="ARBA" id="ARBA00022723"/>
    </source>
</evidence>
<dbReference type="PANTHER" id="PTHR43498">
    <property type="entry name" value="FERREDOXIN:COB-COM HETERODISULFIDE REDUCTASE SUBUNIT A"/>
    <property type="match status" value="1"/>
</dbReference>
<keyword evidence="7" id="KW-1185">Reference proteome</keyword>
<keyword evidence="1" id="KW-0004">4Fe-4S</keyword>
<dbReference type="Pfam" id="PF12831">
    <property type="entry name" value="FAD_oxidored"/>
    <property type="match status" value="1"/>
</dbReference>
<evidence type="ECO:0000256" key="5">
    <source>
        <dbReference type="ARBA" id="ARBA00023014"/>
    </source>
</evidence>
<keyword evidence="2" id="KW-0479">Metal-binding</keyword>
<comment type="caution">
    <text evidence="6">The sequence shown here is derived from an EMBL/GenBank/DDBJ whole genome shotgun (WGS) entry which is preliminary data.</text>
</comment>
<dbReference type="PANTHER" id="PTHR43498:SF1">
    <property type="entry name" value="COB--COM HETERODISULFIDE REDUCTASE IRON-SULFUR SUBUNIT A"/>
    <property type="match status" value="1"/>
</dbReference>
<accession>A0A5C4SZ43</accession>
<organism evidence="6 7">
    <name type="scientific">Paenibacillus hemerocallicola</name>
    <dbReference type="NCBI Taxonomy" id="1172614"/>
    <lineage>
        <taxon>Bacteria</taxon>
        <taxon>Bacillati</taxon>
        <taxon>Bacillota</taxon>
        <taxon>Bacilli</taxon>
        <taxon>Bacillales</taxon>
        <taxon>Paenibacillaceae</taxon>
        <taxon>Paenibacillus</taxon>
    </lineage>
</organism>
<dbReference type="SUPFAM" id="SSF51905">
    <property type="entry name" value="FAD/NAD(P)-binding domain"/>
    <property type="match status" value="1"/>
</dbReference>
<dbReference type="OrthoDB" id="9759982at2"/>
<dbReference type="InterPro" id="IPR036188">
    <property type="entry name" value="FAD/NAD-bd_sf"/>
</dbReference>
<dbReference type="Gene3D" id="3.50.50.60">
    <property type="entry name" value="FAD/NAD(P)-binding domain"/>
    <property type="match status" value="1"/>
</dbReference>